<evidence type="ECO:0000256" key="1">
    <source>
        <dbReference type="ARBA" id="ARBA00004540"/>
    </source>
</evidence>
<feature type="domain" description="Man1/Src1-like C-terminal" evidence="8">
    <location>
        <begin position="348"/>
        <end position="671"/>
    </location>
</feature>
<organism evidence="11 13">
    <name type="scientific">Aspergillus hiratsukae</name>
    <dbReference type="NCBI Taxonomy" id="1194566"/>
    <lineage>
        <taxon>Eukaryota</taxon>
        <taxon>Fungi</taxon>
        <taxon>Dikarya</taxon>
        <taxon>Ascomycota</taxon>
        <taxon>Pezizomycotina</taxon>
        <taxon>Eurotiomycetes</taxon>
        <taxon>Eurotiomycetidae</taxon>
        <taxon>Eurotiales</taxon>
        <taxon>Aspergillaceae</taxon>
        <taxon>Aspergillus</taxon>
        <taxon>Aspergillus subgen. Fumigati</taxon>
    </lineage>
</organism>
<sequence>MADGLEYLSSDFDLNTLTVPRLRSILVSHDVSYPASAKKAQLIRILEEEVLPQAKKLLRERERVKRTSAGITDMPSRATSVASDYDGQRETVDRESMPPPPTPSTVSTATGTRRGRSRKSTRASTADTEERTVPSTPSIATRRKVPKSETKHARGLDADLHDDGLATPVAADMVTPRKSTARKLRNSEIAPSIEPEPQNVYVKTEPKEDSVFTDDNPFQSGSPGSRSVSRDVKRKTSSRFSTGSPALSHGLRPRKSGTPYDLDDDISRTPTRSPLGSPVTKHRSPREEVEMDQDEDESELSVGEEFTPEEQLALEGQQAELMYPTAPRIRRRAAKQSTASKAAPWILILSLLWGFGGWWRKEKIEIGYCGIGKPTWSLADTRVPEWARVLEPQCEPCPPHAFCYPNFEASCEQDFILKPHPLSLGGLIPLPPTCEPDSEKSRRVKAVADKAIEELRDRRAKFECGERLEDGKEVTSPEMSEPDLKQAIAQKRRRGMSDTEFDELWKGALGEIVAKDEVVTKTKQPSDILVLTSTSIARLPLACAFRRHIRLSLLAYRLPLSILILTILGLVQARAKVLARRSDAARVPELVATTLDRLATQAALHARGDAREPYIPIGQLRDDVLRSELHGKRREELWRRVRNVVEGNANIRAAVREGRGGDVARVWEWIGGIGGVHGNALESSVIRQRESNHQLPYSSPSNEGNRPSVDQHQLTPRSPGELRRWDEGQFVGSHERKCNDHSARTDYGAERPQGGKASVWPVSTIHVRVIESSHLRSPSTNISMAQSTFESSIQSTIFPEGCLGPWLPTMVGVLTCVRFACSAQSTGSPCSECALHGRDCIINETADKRRKVARNRVEEELAYYRGFLEQLLRAIRHGNRADIDAIINVIRSGASEKEIHLVVARSLGLELTGRDIREPDGVSVNSSPDVKSPDGVSAGSSPGLRKPDGVSVKSSPDSGLSAILNNDP</sequence>
<keyword evidence="6" id="KW-0539">Nucleus</keyword>
<feature type="compositionally biased region" description="Acidic residues" evidence="7">
    <location>
        <begin position="289"/>
        <end position="299"/>
    </location>
</feature>
<dbReference type="GO" id="GO:0005783">
    <property type="term" value="C:endoplasmic reticulum"/>
    <property type="evidence" value="ECO:0007669"/>
    <property type="project" value="TreeGrafter"/>
</dbReference>
<dbReference type="Gene3D" id="1.10.720.30">
    <property type="entry name" value="SAP domain"/>
    <property type="match status" value="1"/>
</dbReference>
<keyword evidence="2" id="KW-0597">Phosphoprotein</keyword>
<dbReference type="GO" id="GO:0034399">
    <property type="term" value="C:nuclear periphery"/>
    <property type="evidence" value="ECO:0007669"/>
    <property type="project" value="TreeGrafter"/>
</dbReference>
<name>A0A8H6PS20_9EURO</name>
<feature type="region of interest" description="Disordered" evidence="7">
    <location>
        <begin position="66"/>
        <end position="309"/>
    </location>
</feature>
<dbReference type="Proteomes" id="UP000630445">
    <property type="component" value="Unassembled WGS sequence"/>
</dbReference>
<feature type="compositionally biased region" description="Basic and acidic residues" evidence="7">
    <location>
        <begin position="86"/>
        <end position="96"/>
    </location>
</feature>
<feature type="compositionally biased region" description="Polar residues" evidence="7">
    <location>
        <begin position="216"/>
        <end position="227"/>
    </location>
</feature>
<dbReference type="PANTHER" id="PTHR47808:SF2">
    <property type="entry name" value="LEM DOMAIN-CONTAINING PROTEIN 2"/>
    <property type="match status" value="1"/>
</dbReference>
<proteinExistence type="predicted"/>
<feature type="compositionally biased region" description="Polar residues" evidence="7">
    <location>
        <begin position="693"/>
        <end position="716"/>
    </location>
</feature>
<dbReference type="Gene3D" id="1.10.10.1180">
    <property type="entry name" value="MAN1, winged-helix domain"/>
    <property type="match status" value="1"/>
</dbReference>
<dbReference type="GO" id="GO:0071763">
    <property type="term" value="P:nuclear membrane organization"/>
    <property type="evidence" value="ECO:0007669"/>
    <property type="project" value="TreeGrafter"/>
</dbReference>
<feature type="compositionally biased region" description="Polar residues" evidence="7">
    <location>
        <begin position="952"/>
        <end position="968"/>
    </location>
</feature>
<evidence type="ECO:0000313" key="10">
    <source>
        <dbReference type="EMBL" id="KAF7118361.1"/>
    </source>
</evidence>
<comment type="subcellular location">
    <subcellularLocation>
        <location evidence="1">Nucleus inner membrane</location>
    </subcellularLocation>
</comment>
<feature type="compositionally biased region" description="Basic and acidic residues" evidence="7">
    <location>
        <begin position="720"/>
        <end position="749"/>
    </location>
</feature>
<feature type="region of interest" description="Disordered" evidence="7">
    <location>
        <begin position="689"/>
        <end position="755"/>
    </location>
</feature>
<dbReference type="InterPro" id="IPR041885">
    <property type="entry name" value="MAN1_winged_helix_dom"/>
</dbReference>
<dbReference type="Pfam" id="PF09402">
    <property type="entry name" value="MSC"/>
    <property type="match status" value="1"/>
</dbReference>
<evidence type="ECO:0000256" key="6">
    <source>
        <dbReference type="ARBA" id="ARBA00023242"/>
    </source>
</evidence>
<dbReference type="InterPro" id="IPR036361">
    <property type="entry name" value="SAP_dom_sf"/>
</dbReference>
<dbReference type="EMBL" id="JACBAF010002272">
    <property type="protein sequence ID" value="KAF7159686.1"/>
    <property type="molecule type" value="Genomic_DNA"/>
</dbReference>
<comment type="caution">
    <text evidence="11">The sequence shown here is derived from an EMBL/GenBank/DDBJ whole genome shotgun (WGS) entry which is preliminary data.</text>
</comment>
<dbReference type="OrthoDB" id="2503928at2759"/>
<evidence type="ECO:0000256" key="3">
    <source>
        <dbReference type="ARBA" id="ARBA00022692"/>
    </source>
</evidence>
<dbReference type="EMBL" id="JACBAD010002070">
    <property type="protein sequence ID" value="KAF7118361.1"/>
    <property type="molecule type" value="Genomic_DNA"/>
</dbReference>
<dbReference type="InterPro" id="IPR018996">
    <property type="entry name" value="Man1/Src1-like_C"/>
</dbReference>
<evidence type="ECO:0000313" key="11">
    <source>
        <dbReference type="EMBL" id="KAF7159686.1"/>
    </source>
</evidence>
<keyword evidence="12" id="KW-1185">Reference proteome</keyword>
<dbReference type="PANTHER" id="PTHR47808">
    <property type="entry name" value="INNER NUCLEAR MEMBRANE PROTEIN HEH2-RELATED"/>
    <property type="match status" value="1"/>
</dbReference>
<feature type="region of interest" description="Disordered" evidence="7">
    <location>
        <begin position="917"/>
        <end position="968"/>
    </location>
</feature>
<keyword evidence="5" id="KW-0472">Membrane</keyword>
<dbReference type="CDD" id="cd12935">
    <property type="entry name" value="LEM_like"/>
    <property type="match status" value="1"/>
</dbReference>
<dbReference type="InterPro" id="IPR044780">
    <property type="entry name" value="Heh2/Src1"/>
</dbReference>
<evidence type="ECO:0000256" key="4">
    <source>
        <dbReference type="ARBA" id="ARBA00022989"/>
    </source>
</evidence>
<dbReference type="Pfam" id="PF12949">
    <property type="entry name" value="HeH"/>
    <property type="match status" value="1"/>
</dbReference>
<dbReference type="GO" id="GO:0003682">
    <property type="term" value="F:chromatin binding"/>
    <property type="evidence" value="ECO:0007669"/>
    <property type="project" value="InterPro"/>
</dbReference>
<protein>
    <recommendedName>
        <fullName evidence="14">Sister chromatid separation protein</fullName>
    </recommendedName>
</protein>
<keyword evidence="3" id="KW-0812">Transmembrane</keyword>
<evidence type="ECO:0000259" key="8">
    <source>
        <dbReference type="Pfam" id="PF09402"/>
    </source>
</evidence>
<feature type="compositionally biased region" description="Basic and acidic residues" evidence="7">
    <location>
        <begin position="146"/>
        <end position="164"/>
    </location>
</feature>
<gene>
    <name evidence="10" type="ORF">CNMCM5793_007875</name>
    <name evidence="11" type="ORF">CNMCM6106_006970</name>
</gene>
<evidence type="ECO:0000259" key="9">
    <source>
        <dbReference type="Pfam" id="PF12949"/>
    </source>
</evidence>
<dbReference type="Proteomes" id="UP000662466">
    <property type="component" value="Unassembled WGS sequence"/>
</dbReference>
<evidence type="ECO:0000313" key="12">
    <source>
        <dbReference type="Proteomes" id="UP000630445"/>
    </source>
</evidence>
<evidence type="ECO:0000313" key="13">
    <source>
        <dbReference type="Proteomes" id="UP000662466"/>
    </source>
</evidence>
<reference evidence="11" key="1">
    <citation type="submission" date="2020-06" db="EMBL/GenBank/DDBJ databases">
        <title>Draft genome sequences of strains closely related to Aspergillus parafelis and Aspergillus hiratsukae.</title>
        <authorList>
            <person name="Dos Santos R.A.C."/>
            <person name="Rivero-Menendez O."/>
            <person name="Steenwyk J.L."/>
            <person name="Mead M.E."/>
            <person name="Goldman G.H."/>
            <person name="Alastruey-Izquierdo A."/>
            <person name="Rokas A."/>
        </authorList>
    </citation>
    <scope>NUCLEOTIDE SEQUENCE</scope>
    <source>
        <strain evidence="10">CNM-CM5793</strain>
        <strain evidence="11">CNM-CM6106</strain>
    </source>
</reference>
<dbReference type="GO" id="GO:0005637">
    <property type="term" value="C:nuclear inner membrane"/>
    <property type="evidence" value="ECO:0007669"/>
    <property type="project" value="UniProtKB-SubCell"/>
</dbReference>
<dbReference type="AlphaFoldDB" id="A0A8H6PS20"/>
<evidence type="ECO:0000256" key="7">
    <source>
        <dbReference type="SAM" id="MobiDB-lite"/>
    </source>
</evidence>
<evidence type="ECO:0000256" key="2">
    <source>
        <dbReference type="ARBA" id="ARBA00022553"/>
    </source>
</evidence>
<feature type="domain" description="HeH/LEM" evidence="9">
    <location>
        <begin position="14"/>
        <end position="48"/>
    </location>
</feature>
<evidence type="ECO:0008006" key="14">
    <source>
        <dbReference type="Google" id="ProtNLM"/>
    </source>
</evidence>
<dbReference type="InterPro" id="IPR025856">
    <property type="entry name" value="HeH/LEM_domain"/>
</dbReference>
<evidence type="ECO:0000256" key="5">
    <source>
        <dbReference type="ARBA" id="ARBA00023136"/>
    </source>
</evidence>
<keyword evidence="4" id="KW-1133">Transmembrane helix</keyword>
<accession>A0A8H6PS20</accession>